<dbReference type="InterPro" id="IPR036865">
    <property type="entry name" value="CRAL-TRIO_dom_sf"/>
</dbReference>
<proteinExistence type="predicted"/>
<dbReference type="Pfam" id="PF00650">
    <property type="entry name" value="CRAL_TRIO"/>
    <property type="match status" value="1"/>
</dbReference>
<gene>
    <name evidence="2" type="ORF">Fcan01_15538</name>
</gene>
<dbReference type="SUPFAM" id="SSF52087">
    <property type="entry name" value="CRAL/TRIO domain"/>
    <property type="match status" value="1"/>
</dbReference>
<dbReference type="PANTHER" id="PTHR23324:SF83">
    <property type="entry name" value="SEC14-LIKE PROTEIN 2"/>
    <property type="match status" value="1"/>
</dbReference>
<dbReference type="PANTHER" id="PTHR23324">
    <property type="entry name" value="SEC14 RELATED PROTEIN"/>
    <property type="match status" value="1"/>
</dbReference>
<dbReference type="CDD" id="cd00170">
    <property type="entry name" value="SEC14"/>
    <property type="match status" value="1"/>
</dbReference>
<dbReference type="InterPro" id="IPR001251">
    <property type="entry name" value="CRAL-TRIO_dom"/>
</dbReference>
<evidence type="ECO:0000313" key="2">
    <source>
        <dbReference type="EMBL" id="OXA49403.1"/>
    </source>
</evidence>
<accession>A0A226DVY1</accession>
<dbReference type="Gene3D" id="3.40.525.10">
    <property type="entry name" value="CRAL-TRIO lipid binding domain"/>
    <property type="match status" value="1"/>
</dbReference>
<keyword evidence="3" id="KW-1185">Reference proteome</keyword>
<dbReference type="Proteomes" id="UP000198287">
    <property type="component" value="Unassembled WGS sequence"/>
</dbReference>
<feature type="domain" description="CRAL-TRIO" evidence="1">
    <location>
        <begin position="8"/>
        <end position="180"/>
    </location>
</feature>
<evidence type="ECO:0000313" key="3">
    <source>
        <dbReference type="Proteomes" id="UP000198287"/>
    </source>
</evidence>
<comment type="caution">
    <text evidence="2">The sequence shown here is derived from an EMBL/GenBank/DDBJ whole genome shotgun (WGS) entry which is preliminary data.</text>
</comment>
<dbReference type="EMBL" id="LNIX01000010">
    <property type="protein sequence ID" value="OXA49403.1"/>
    <property type="molecule type" value="Genomic_DNA"/>
</dbReference>
<evidence type="ECO:0000259" key="1">
    <source>
        <dbReference type="PROSITE" id="PS50191"/>
    </source>
</evidence>
<dbReference type="GO" id="GO:0005737">
    <property type="term" value="C:cytoplasm"/>
    <property type="evidence" value="ECO:0007669"/>
    <property type="project" value="TreeGrafter"/>
</dbReference>
<sequence>MSTILTEDFSDMKKDFPYKFDGHDKQGRPLLTVDFGSWDLDGAAERGQIDRSLRYYDRILDEAEHKLLDLQHQGKNVTQFVWLINQDNKASISLAASRAYWHYATVYEKQHPGSGTRILMINSPSIFSSAMSAIRPLLSQESNDIFDNYADEKEWKPIVLDLVDADQLSPSYGGTKGTGKSKILAGTFHGDANKPGSWSWPKFFGPRH</sequence>
<dbReference type="SMART" id="SM00516">
    <property type="entry name" value="SEC14"/>
    <property type="match status" value="1"/>
</dbReference>
<name>A0A226DVY1_FOLCA</name>
<dbReference type="InterPro" id="IPR051064">
    <property type="entry name" value="SEC14/CRAL-TRIO_domain"/>
</dbReference>
<reference evidence="2 3" key="1">
    <citation type="submission" date="2015-12" db="EMBL/GenBank/DDBJ databases">
        <title>The genome of Folsomia candida.</title>
        <authorList>
            <person name="Faddeeva A."/>
            <person name="Derks M.F."/>
            <person name="Anvar Y."/>
            <person name="Smit S."/>
            <person name="Van Straalen N."/>
            <person name="Roelofs D."/>
        </authorList>
    </citation>
    <scope>NUCLEOTIDE SEQUENCE [LARGE SCALE GENOMIC DNA]</scope>
    <source>
        <strain evidence="2 3">VU population</strain>
        <tissue evidence="2">Whole body</tissue>
    </source>
</reference>
<organism evidence="2 3">
    <name type="scientific">Folsomia candida</name>
    <name type="common">Springtail</name>
    <dbReference type="NCBI Taxonomy" id="158441"/>
    <lineage>
        <taxon>Eukaryota</taxon>
        <taxon>Metazoa</taxon>
        <taxon>Ecdysozoa</taxon>
        <taxon>Arthropoda</taxon>
        <taxon>Hexapoda</taxon>
        <taxon>Collembola</taxon>
        <taxon>Entomobryomorpha</taxon>
        <taxon>Isotomoidea</taxon>
        <taxon>Isotomidae</taxon>
        <taxon>Proisotominae</taxon>
        <taxon>Folsomia</taxon>
    </lineage>
</organism>
<dbReference type="OrthoDB" id="1434354at2759"/>
<dbReference type="PROSITE" id="PS50191">
    <property type="entry name" value="CRAL_TRIO"/>
    <property type="match status" value="1"/>
</dbReference>
<protein>
    <submittedName>
        <fullName evidence="2">Retinal-binding protein</fullName>
    </submittedName>
</protein>
<dbReference type="AlphaFoldDB" id="A0A226DVY1"/>